<dbReference type="SUPFAM" id="SSF53474">
    <property type="entry name" value="alpha/beta-Hydrolases"/>
    <property type="match status" value="1"/>
</dbReference>
<evidence type="ECO:0000313" key="6">
    <source>
        <dbReference type="Proteomes" id="UP000583929"/>
    </source>
</evidence>
<dbReference type="Gene3D" id="3.40.50.1820">
    <property type="entry name" value="alpha/beta hydrolase"/>
    <property type="match status" value="1"/>
</dbReference>
<dbReference type="Pfam" id="PF24057">
    <property type="entry name" value="DUF7358"/>
    <property type="match status" value="1"/>
</dbReference>
<dbReference type="EMBL" id="JAATIQ010000492">
    <property type="protein sequence ID" value="KAF4353903.1"/>
    <property type="molecule type" value="Genomic_DNA"/>
</dbReference>
<evidence type="ECO:0000256" key="1">
    <source>
        <dbReference type="ARBA" id="ARBA00022801"/>
    </source>
</evidence>
<evidence type="ECO:0000313" key="5">
    <source>
        <dbReference type="EMBL" id="KAF4353903.1"/>
    </source>
</evidence>
<name>A0A7J6E637_CANSA</name>
<organism evidence="5 6">
    <name type="scientific">Cannabis sativa</name>
    <name type="common">Hemp</name>
    <name type="synonym">Marijuana</name>
    <dbReference type="NCBI Taxonomy" id="3483"/>
    <lineage>
        <taxon>Eukaryota</taxon>
        <taxon>Viridiplantae</taxon>
        <taxon>Streptophyta</taxon>
        <taxon>Embryophyta</taxon>
        <taxon>Tracheophyta</taxon>
        <taxon>Spermatophyta</taxon>
        <taxon>Magnoliopsida</taxon>
        <taxon>eudicotyledons</taxon>
        <taxon>Gunneridae</taxon>
        <taxon>Pentapetalae</taxon>
        <taxon>rosids</taxon>
        <taxon>fabids</taxon>
        <taxon>Rosales</taxon>
        <taxon>Cannabaceae</taxon>
        <taxon>Cannabis</taxon>
    </lineage>
</organism>
<comment type="caution">
    <text evidence="5">The sequence shown here is derived from an EMBL/GenBank/DDBJ whole genome shotgun (WGS) entry which is preliminary data.</text>
</comment>
<dbReference type="PANTHER" id="PTHR47030:SF2">
    <property type="entry name" value="LIPASE CLASS 3 FAMILY PROTEIN"/>
    <property type="match status" value="1"/>
</dbReference>
<feature type="transmembrane region" description="Helical" evidence="2">
    <location>
        <begin position="43"/>
        <end position="67"/>
    </location>
</feature>
<evidence type="ECO:0008006" key="7">
    <source>
        <dbReference type="Google" id="ProtNLM"/>
    </source>
</evidence>
<proteinExistence type="predicted"/>
<feature type="transmembrane region" description="Helical" evidence="2">
    <location>
        <begin position="12"/>
        <end position="37"/>
    </location>
</feature>
<dbReference type="GO" id="GO:0006629">
    <property type="term" value="P:lipid metabolic process"/>
    <property type="evidence" value="ECO:0007669"/>
    <property type="project" value="InterPro"/>
</dbReference>
<feature type="domain" description="Fungal lipase-type" evidence="3">
    <location>
        <begin position="376"/>
        <end position="529"/>
    </location>
</feature>
<keyword evidence="2" id="KW-0472">Membrane</keyword>
<dbReference type="PANTHER" id="PTHR47030">
    <property type="entry name" value="LIPASE CLASS 3 FAMILY PROTEIN"/>
    <property type="match status" value="1"/>
</dbReference>
<gene>
    <name evidence="5" type="ORF">G4B88_009381</name>
</gene>
<dbReference type="InterPro" id="IPR029058">
    <property type="entry name" value="AB_hydrolase_fold"/>
</dbReference>
<dbReference type="InterPro" id="IPR002921">
    <property type="entry name" value="Fungal_lipase-type"/>
</dbReference>
<feature type="domain" description="DUF7358" evidence="4">
    <location>
        <begin position="7"/>
        <end position="237"/>
    </location>
</feature>
<dbReference type="CDD" id="cd00519">
    <property type="entry name" value="Lipase_3"/>
    <property type="match status" value="1"/>
</dbReference>
<dbReference type="Pfam" id="PF01764">
    <property type="entry name" value="Lipase_3"/>
    <property type="match status" value="1"/>
</dbReference>
<sequence length="806" mass="90790">MILISRLHSLRWVTVVSLIGNSLLILLAASLFLIAFPSCHRRLLIPFLLLSLFSLLRILTTFCIALAQKATAMTIVESPALDATPVVDTVVRHERRMRYKRWLWWTRFGMFVTMLQFIGATYLVFTIATYVSHENDSSDCILGFLPGSCQWKQHLLIFFMFLACAITILHCFTGSEVLKWRSYYGTKDDAWKSHYREVFDHGIREVLCCLGRAKYLSALEEDEVFSVARLLGDLVAYRASGTGHLELLAGLALMQKQSESSNSYDECMKAPAEQIQEAAALHKFAEAAYTGPLLDFGRNPFLFPCVWLYRQGILTPWMRNRRPKLDGDNWWRGNAAAFLKHTKLPPEVLRKGHVNQAKCEAAYFVIVLHHLRSVLIAVRGTETPEDLIIDGLCRECILSAKDLDGMINSGHVNPEIKQKVVSSFPHYGHSGIVEAARNLFIQIEGKDEDDESGSDGLLSSLLGAGCECEGYKVRIVGHSLGGAIAAVLGMRLYHRYPNLHVYAYGPLPCVDSIVADACSPFVTSIVLNNEFSSRLSVGSVLRLRAAALTALSQDSTTDTAMIFRLARRFLYVSNYERNSSEVVEPASNGYSGTKRSENQNEHTYGNQEIFDSRGREKHDHNFSLFNETDNKDFVVESEQNEFSNPFVREINRINDPVSEFMESVRSSESASAGNPPEMYLPGRLIHVVPQTSSFHMSLWKGQGIQEREKSYKAYVANRESFKDIVVSPSMFLDHLPWRCDYALRKVLETQCTANHNESHHQIVDVLLRIVSISNLLNCSRFKLETSASIECDYELSVKDALLTSSP</sequence>
<keyword evidence="2" id="KW-0812">Transmembrane</keyword>
<keyword evidence="6" id="KW-1185">Reference proteome</keyword>
<protein>
    <recommendedName>
        <fullName evidence="7">Fungal lipase-like domain-containing protein</fullName>
    </recommendedName>
</protein>
<evidence type="ECO:0000256" key="2">
    <source>
        <dbReference type="SAM" id="Phobius"/>
    </source>
</evidence>
<feature type="transmembrane region" description="Helical" evidence="2">
    <location>
        <begin position="151"/>
        <end position="172"/>
    </location>
</feature>
<feature type="transmembrane region" description="Helical" evidence="2">
    <location>
        <begin position="102"/>
        <end position="131"/>
    </location>
</feature>
<evidence type="ECO:0000259" key="4">
    <source>
        <dbReference type="Pfam" id="PF24057"/>
    </source>
</evidence>
<dbReference type="Proteomes" id="UP000583929">
    <property type="component" value="Unassembled WGS sequence"/>
</dbReference>
<dbReference type="AlphaFoldDB" id="A0A7J6E637"/>
<dbReference type="InterPro" id="IPR055782">
    <property type="entry name" value="DUF7358"/>
</dbReference>
<keyword evidence="2" id="KW-1133">Transmembrane helix</keyword>
<keyword evidence="1" id="KW-0378">Hydrolase</keyword>
<dbReference type="GO" id="GO:0016787">
    <property type="term" value="F:hydrolase activity"/>
    <property type="evidence" value="ECO:0007669"/>
    <property type="project" value="UniProtKB-KW"/>
</dbReference>
<reference evidence="5 6" key="1">
    <citation type="journal article" date="2020" name="bioRxiv">
        <title>Sequence and annotation of 42 cannabis genomes reveals extensive copy number variation in cannabinoid synthesis and pathogen resistance genes.</title>
        <authorList>
            <person name="Mckernan K.J."/>
            <person name="Helbert Y."/>
            <person name="Kane L.T."/>
            <person name="Ebling H."/>
            <person name="Zhang L."/>
            <person name="Liu B."/>
            <person name="Eaton Z."/>
            <person name="Mclaughlin S."/>
            <person name="Kingan S."/>
            <person name="Baybayan P."/>
            <person name="Concepcion G."/>
            <person name="Jordan M."/>
            <person name="Riva A."/>
            <person name="Barbazuk W."/>
            <person name="Harkins T."/>
        </authorList>
    </citation>
    <scope>NUCLEOTIDE SEQUENCE [LARGE SCALE GENOMIC DNA]</scope>
    <source>
        <strain evidence="6">cv. Jamaican Lion 4</strain>
        <tissue evidence="5">Leaf</tissue>
    </source>
</reference>
<evidence type="ECO:0000259" key="3">
    <source>
        <dbReference type="Pfam" id="PF01764"/>
    </source>
</evidence>
<accession>A0A7J6E637</accession>